<organism evidence="2 3">
    <name type="scientific">Streptomyces puniciscabiei</name>
    <dbReference type="NCBI Taxonomy" id="164348"/>
    <lineage>
        <taxon>Bacteria</taxon>
        <taxon>Bacillati</taxon>
        <taxon>Actinomycetota</taxon>
        <taxon>Actinomycetes</taxon>
        <taxon>Kitasatosporales</taxon>
        <taxon>Streptomycetaceae</taxon>
        <taxon>Streptomyces</taxon>
    </lineage>
</organism>
<feature type="region of interest" description="Disordered" evidence="1">
    <location>
        <begin position="27"/>
        <end position="48"/>
    </location>
</feature>
<sequence>MQAARRGTLRPGCPASRISFSAICRPSTGTSAASDVPPGPARLVRPLRRPRSLQLSRAAFDSKLADEVLEKGIAKGIENALAFID</sequence>
<evidence type="ECO:0000313" key="2">
    <source>
        <dbReference type="EMBL" id="TQK79682.1"/>
    </source>
</evidence>
<dbReference type="AlphaFoldDB" id="A0A542SYR3"/>
<dbReference type="Proteomes" id="UP000318103">
    <property type="component" value="Unassembled WGS sequence"/>
</dbReference>
<name>A0A542SYR3_9ACTN</name>
<accession>A0A542SYR3</accession>
<proteinExistence type="predicted"/>
<keyword evidence="3" id="KW-1185">Reference proteome</keyword>
<evidence type="ECO:0000313" key="3">
    <source>
        <dbReference type="Proteomes" id="UP000318103"/>
    </source>
</evidence>
<dbReference type="EMBL" id="VFNX01000005">
    <property type="protein sequence ID" value="TQK79682.1"/>
    <property type="molecule type" value="Genomic_DNA"/>
</dbReference>
<comment type="caution">
    <text evidence="2">The sequence shown here is derived from an EMBL/GenBank/DDBJ whole genome shotgun (WGS) entry which is preliminary data.</text>
</comment>
<protein>
    <submittedName>
        <fullName evidence="2">Uncharacterized protein</fullName>
    </submittedName>
</protein>
<gene>
    <name evidence="2" type="ORF">FB563_8026</name>
</gene>
<reference evidence="2 3" key="1">
    <citation type="submission" date="2019-06" db="EMBL/GenBank/DDBJ databases">
        <title>Sequencing the genomes of 1000 actinobacteria strains.</title>
        <authorList>
            <person name="Klenk H.-P."/>
        </authorList>
    </citation>
    <scope>NUCLEOTIDE SEQUENCE [LARGE SCALE GENOMIC DNA]</scope>
    <source>
        <strain evidence="2 3">DSM 41929</strain>
    </source>
</reference>
<evidence type="ECO:0000256" key="1">
    <source>
        <dbReference type="SAM" id="MobiDB-lite"/>
    </source>
</evidence>